<sequence length="105" mass="11922">MYMHKGFKTTDLLNLRSRTEAARRPTPIRPTLKGVRLKTGRWGKNETKPTGSPAQSGGRCKNRNHLGSARTTQGSRGHPGQATASLMRVYLSQIRIYNHRPRQRR</sequence>
<dbReference type="EMBL" id="BGPR01003275">
    <property type="protein sequence ID" value="GBM85950.1"/>
    <property type="molecule type" value="Genomic_DNA"/>
</dbReference>
<keyword evidence="3" id="KW-1185">Reference proteome</keyword>
<reference evidence="2 3" key="1">
    <citation type="journal article" date="2019" name="Sci. Rep.">
        <title>Orb-weaving spider Araneus ventricosus genome elucidates the spidroin gene catalogue.</title>
        <authorList>
            <person name="Kono N."/>
            <person name="Nakamura H."/>
            <person name="Ohtoshi R."/>
            <person name="Moran D.A.P."/>
            <person name="Shinohara A."/>
            <person name="Yoshida Y."/>
            <person name="Fujiwara M."/>
            <person name="Mori M."/>
            <person name="Tomita M."/>
            <person name="Arakawa K."/>
        </authorList>
    </citation>
    <scope>NUCLEOTIDE SEQUENCE [LARGE SCALE GENOMIC DNA]</scope>
</reference>
<comment type="caution">
    <text evidence="2">The sequence shown here is derived from an EMBL/GenBank/DDBJ whole genome shotgun (WGS) entry which is preliminary data.</text>
</comment>
<gene>
    <name evidence="2" type="ORF">AVEN_36437_1</name>
</gene>
<protein>
    <submittedName>
        <fullName evidence="2">Uncharacterized protein</fullName>
    </submittedName>
</protein>
<evidence type="ECO:0000256" key="1">
    <source>
        <dbReference type="SAM" id="MobiDB-lite"/>
    </source>
</evidence>
<accession>A0A4Y2J7F4</accession>
<feature type="region of interest" description="Disordered" evidence="1">
    <location>
        <begin position="15"/>
        <end position="82"/>
    </location>
</feature>
<dbReference type="AlphaFoldDB" id="A0A4Y2J7F4"/>
<proteinExistence type="predicted"/>
<evidence type="ECO:0000313" key="3">
    <source>
        <dbReference type="Proteomes" id="UP000499080"/>
    </source>
</evidence>
<dbReference type="Proteomes" id="UP000499080">
    <property type="component" value="Unassembled WGS sequence"/>
</dbReference>
<name>A0A4Y2J7F4_ARAVE</name>
<organism evidence="2 3">
    <name type="scientific">Araneus ventricosus</name>
    <name type="common">Orbweaver spider</name>
    <name type="synonym">Epeira ventricosa</name>
    <dbReference type="NCBI Taxonomy" id="182803"/>
    <lineage>
        <taxon>Eukaryota</taxon>
        <taxon>Metazoa</taxon>
        <taxon>Ecdysozoa</taxon>
        <taxon>Arthropoda</taxon>
        <taxon>Chelicerata</taxon>
        <taxon>Arachnida</taxon>
        <taxon>Araneae</taxon>
        <taxon>Araneomorphae</taxon>
        <taxon>Entelegynae</taxon>
        <taxon>Araneoidea</taxon>
        <taxon>Araneidae</taxon>
        <taxon>Araneus</taxon>
    </lineage>
</organism>
<evidence type="ECO:0000313" key="2">
    <source>
        <dbReference type="EMBL" id="GBM85950.1"/>
    </source>
</evidence>